<evidence type="ECO:0000313" key="1">
    <source>
        <dbReference type="EMBL" id="MDQ0507370.1"/>
    </source>
</evidence>
<organism evidence="1 2">
    <name type="scientific">Xanthobacter agilis</name>
    <dbReference type="NCBI Taxonomy" id="47492"/>
    <lineage>
        <taxon>Bacteria</taxon>
        <taxon>Pseudomonadati</taxon>
        <taxon>Pseudomonadota</taxon>
        <taxon>Alphaproteobacteria</taxon>
        <taxon>Hyphomicrobiales</taxon>
        <taxon>Xanthobacteraceae</taxon>
        <taxon>Xanthobacter</taxon>
    </lineage>
</organism>
<dbReference type="EMBL" id="JAUSVY010000017">
    <property type="protein sequence ID" value="MDQ0507370.1"/>
    <property type="molecule type" value="Genomic_DNA"/>
</dbReference>
<reference evidence="1 2" key="1">
    <citation type="submission" date="2023-07" db="EMBL/GenBank/DDBJ databases">
        <title>Genomic Encyclopedia of Type Strains, Phase IV (KMG-IV): sequencing the most valuable type-strain genomes for metagenomic binning, comparative biology and taxonomic classification.</title>
        <authorList>
            <person name="Goeker M."/>
        </authorList>
    </citation>
    <scope>NUCLEOTIDE SEQUENCE [LARGE SCALE GENOMIC DNA]</scope>
    <source>
        <strain evidence="1 2">DSM 3770</strain>
    </source>
</reference>
<proteinExistence type="predicted"/>
<sequence length="30" mass="3366">MRQTVRQSAFHSRYASGLGGRRAAYAPRLT</sequence>
<name>A0ABU0LJP9_XANAG</name>
<evidence type="ECO:0000313" key="2">
    <source>
        <dbReference type="Proteomes" id="UP001241747"/>
    </source>
</evidence>
<protein>
    <submittedName>
        <fullName evidence="1">Uncharacterized protein</fullName>
    </submittedName>
</protein>
<comment type="caution">
    <text evidence="1">The sequence shown here is derived from an EMBL/GenBank/DDBJ whole genome shotgun (WGS) entry which is preliminary data.</text>
</comment>
<dbReference type="Proteomes" id="UP001241747">
    <property type="component" value="Unassembled WGS sequence"/>
</dbReference>
<accession>A0ABU0LJP9</accession>
<keyword evidence="2" id="KW-1185">Reference proteome</keyword>
<gene>
    <name evidence="1" type="ORF">QOZ94_004193</name>
</gene>